<gene>
    <name evidence="10" type="ORF">CCMP2556_LOCUS8597</name>
</gene>
<comment type="caution">
    <text evidence="10">The sequence shown here is derived from an EMBL/GenBank/DDBJ whole genome shotgun (WGS) entry which is preliminary data.</text>
</comment>
<keyword evidence="2 8" id="KW-0812">Transmembrane</keyword>
<evidence type="ECO:0000313" key="11">
    <source>
        <dbReference type="Proteomes" id="UP001642484"/>
    </source>
</evidence>
<evidence type="ECO:0000256" key="8">
    <source>
        <dbReference type="SAM" id="Phobius"/>
    </source>
</evidence>
<proteinExistence type="inferred from homology"/>
<protein>
    <recommendedName>
        <fullName evidence="9">SSD domain-containing protein</fullName>
    </recommendedName>
</protein>
<dbReference type="InterPro" id="IPR052081">
    <property type="entry name" value="Dispatched_Hh_regulator"/>
</dbReference>
<dbReference type="PANTHER" id="PTHR45951:SF3">
    <property type="entry name" value="PROTEIN DISPATCHED"/>
    <property type="match status" value="1"/>
</dbReference>
<feature type="region of interest" description="Disordered" evidence="7">
    <location>
        <begin position="166"/>
        <end position="186"/>
    </location>
</feature>
<evidence type="ECO:0000259" key="9">
    <source>
        <dbReference type="PROSITE" id="PS50156"/>
    </source>
</evidence>
<feature type="domain" description="SSD" evidence="9">
    <location>
        <begin position="266"/>
        <end position="359"/>
    </location>
</feature>
<evidence type="ECO:0000256" key="2">
    <source>
        <dbReference type="ARBA" id="ARBA00022692"/>
    </source>
</evidence>
<comment type="subcellular location">
    <subcellularLocation>
        <location evidence="1">Membrane</location>
        <topology evidence="1">Multi-pass membrane protein</topology>
    </subcellularLocation>
</comment>
<accession>A0ABP0IXN0</accession>
<comment type="similarity">
    <text evidence="6">Belongs to the dispatched family.</text>
</comment>
<keyword evidence="5" id="KW-0325">Glycoprotein</keyword>
<name>A0ABP0IXN0_9DINO</name>
<dbReference type="InterPro" id="IPR000731">
    <property type="entry name" value="SSD"/>
</dbReference>
<dbReference type="InterPro" id="IPR053958">
    <property type="entry name" value="HMGCR/SNAP/NPC1-like_SSD"/>
</dbReference>
<dbReference type="Pfam" id="PF12349">
    <property type="entry name" value="Sterol-sensing"/>
    <property type="match status" value="1"/>
</dbReference>
<evidence type="ECO:0000256" key="7">
    <source>
        <dbReference type="SAM" id="MobiDB-lite"/>
    </source>
</evidence>
<dbReference type="PROSITE" id="PS50156">
    <property type="entry name" value="SSD"/>
    <property type="match status" value="1"/>
</dbReference>
<keyword evidence="4 8" id="KW-0472">Membrane</keyword>
<evidence type="ECO:0000256" key="4">
    <source>
        <dbReference type="ARBA" id="ARBA00023136"/>
    </source>
</evidence>
<feature type="transmembrane region" description="Helical" evidence="8">
    <location>
        <begin position="388"/>
        <end position="408"/>
    </location>
</feature>
<sequence length="505" mass="57253">MEKAGGFFMRRATKYYDSSLGMDPKEKVVESWCRSSQPTLPKGMGNCQCLALVYNGVQMALNWDISLQQMWDFEYGFKKLLRPKADEYVRKVIDYWTSYEDDSVELCRRGSEKCPWKNIERKHPKLWSNQACKGDKEEKLMARRRYPILKSQECGDLTGRLIGERVDGTKEGDDQPPPHLGVGDDDAGTCESRVDGVCMQRNTQVKSMHSLFFFGFPLRNVNPDWSGLAADQGRSEASDYIMEWIFNTYNDMLIKENRDAEGFRWLGPKDPVQVRDAYGQEKAEAEAEGRRTDFSAVMSPAVHHASKACLCTSLTTFFAFFSNASSCFASIRTFGLFCASLIISNFCIDFTFFLAIVCASERVKRKAAQSMPPKVQVEAQQEVRTFKLPLLGIFATFAVICMWTASYVTPDLKMPQVFSSNDNYERFLPVLSKRYEKKFNPYRLKVRIHLGVNADDPIDRGTTPDYNDCFFNCAGQKPNYVHLFATLGAGGLVAQSLVGHKPVPV</sequence>
<dbReference type="PANTHER" id="PTHR45951">
    <property type="entry name" value="PROTEIN DISPATCHED-RELATED"/>
    <property type="match status" value="1"/>
</dbReference>
<evidence type="ECO:0000256" key="5">
    <source>
        <dbReference type="ARBA" id="ARBA00023180"/>
    </source>
</evidence>
<dbReference type="EMBL" id="CAXAMN010003903">
    <property type="protein sequence ID" value="CAK9006850.1"/>
    <property type="molecule type" value="Genomic_DNA"/>
</dbReference>
<feature type="transmembrane region" description="Helical" evidence="8">
    <location>
        <begin position="334"/>
        <end position="359"/>
    </location>
</feature>
<keyword evidence="11" id="KW-1185">Reference proteome</keyword>
<evidence type="ECO:0000256" key="6">
    <source>
        <dbReference type="ARBA" id="ARBA00038046"/>
    </source>
</evidence>
<evidence type="ECO:0000256" key="1">
    <source>
        <dbReference type="ARBA" id="ARBA00004141"/>
    </source>
</evidence>
<reference evidence="10 11" key="1">
    <citation type="submission" date="2024-02" db="EMBL/GenBank/DDBJ databases">
        <authorList>
            <person name="Chen Y."/>
            <person name="Shah S."/>
            <person name="Dougan E. K."/>
            <person name="Thang M."/>
            <person name="Chan C."/>
        </authorList>
    </citation>
    <scope>NUCLEOTIDE SEQUENCE [LARGE SCALE GENOMIC DNA]</scope>
</reference>
<organism evidence="10 11">
    <name type="scientific">Durusdinium trenchii</name>
    <dbReference type="NCBI Taxonomy" id="1381693"/>
    <lineage>
        <taxon>Eukaryota</taxon>
        <taxon>Sar</taxon>
        <taxon>Alveolata</taxon>
        <taxon>Dinophyceae</taxon>
        <taxon>Suessiales</taxon>
        <taxon>Symbiodiniaceae</taxon>
        <taxon>Durusdinium</taxon>
    </lineage>
</organism>
<evidence type="ECO:0000256" key="3">
    <source>
        <dbReference type="ARBA" id="ARBA00022989"/>
    </source>
</evidence>
<dbReference type="Proteomes" id="UP001642484">
    <property type="component" value="Unassembled WGS sequence"/>
</dbReference>
<evidence type="ECO:0000313" key="10">
    <source>
        <dbReference type="EMBL" id="CAK9006850.1"/>
    </source>
</evidence>
<keyword evidence="3 8" id="KW-1133">Transmembrane helix</keyword>